<keyword evidence="7" id="KW-0012">Acyltransferase</keyword>
<dbReference type="PANTHER" id="PTHR13285">
    <property type="entry name" value="ACYLTRANSFERASE"/>
    <property type="match status" value="1"/>
</dbReference>
<keyword evidence="3 7" id="KW-1003">Cell membrane</keyword>
<protein>
    <submittedName>
        <fullName evidence="9">MBOAT family O-acyltransferase</fullName>
    </submittedName>
</protein>
<dbReference type="InterPro" id="IPR004299">
    <property type="entry name" value="MBOAT_fam"/>
</dbReference>
<accession>A0ABW6BJU5</accession>
<dbReference type="PIRSF" id="PIRSF500217">
    <property type="entry name" value="AlgI"/>
    <property type="match status" value="1"/>
</dbReference>
<evidence type="ECO:0000256" key="5">
    <source>
        <dbReference type="ARBA" id="ARBA00022989"/>
    </source>
</evidence>
<keyword evidence="6 7" id="KW-0472">Membrane</keyword>
<feature type="transmembrane region" description="Helical" evidence="8">
    <location>
        <begin position="237"/>
        <end position="257"/>
    </location>
</feature>
<evidence type="ECO:0000313" key="10">
    <source>
        <dbReference type="Proteomes" id="UP001597525"/>
    </source>
</evidence>
<keyword evidence="4 8" id="KW-0812">Transmembrane</keyword>
<dbReference type="EMBL" id="JBHUPB010000010">
    <property type="protein sequence ID" value="MFD2968844.1"/>
    <property type="molecule type" value="Genomic_DNA"/>
</dbReference>
<keyword evidence="7" id="KW-0808">Transferase</keyword>
<comment type="caution">
    <text evidence="9">The sequence shown here is derived from an EMBL/GenBank/DDBJ whole genome shotgun (WGS) entry which is preliminary data.</text>
</comment>
<dbReference type="InterPro" id="IPR028362">
    <property type="entry name" value="AlgI"/>
</dbReference>
<dbReference type="RefSeq" id="WP_320184890.1">
    <property type="nucleotide sequence ID" value="NZ_CP138332.1"/>
</dbReference>
<evidence type="ECO:0000256" key="1">
    <source>
        <dbReference type="ARBA" id="ARBA00004651"/>
    </source>
</evidence>
<dbReference type="InterPro" id="IPR051085">
    <property type="entry name" value="MB_O-acyltransferase"/>
</dbReference>
<comment type="similarity">
    <text evidence="2 7">Belongs to the membrane-bound acyltransferase family.</text>
</comment>
<reference evidence="10" key="1">
    <citation type="journal article" date="2019" name="Int. J. Syst. Evol. Microbiol.">
        <title>The Global Catalogue of Microorganisms (GCM) 10K type strain sequencing project: providing services to taxonomists for standard genome sequencing and annotation.</title>
        <authorList>
            <consortium name="The Broad Institute Genomics Platform"/>
            <consortium name="The Broad Institute Genome Sequencing Center for Infectious Disease"/>
            <person name="Wu L."/>
            <person name="Ma J."/>
        </authorList>
    </citation>
    <scope>NUCLEOTIDE SEQUENCE [LARGE SCALE GENOMIC DNA]</scope>
    <source>
        <strain evidence="10">KCTC 22814</strain>
    </source>
</reference>
<feature type="transmembrane region" description="Helical" evidence="8">
    <location>
        <begin position="305"/>
        <end position="330"/>
    </location>
</feature>
<evidence type="ECO:0000256" key="4">
    <source>
        <dbReference type="ARBA" id="ARBA00022692"/>
    </source>
</evidence>
<comment type="subcellular location">
    <subcellularLocation>
        <location evidence="1">Cell membrane</location>
        <topology evidence="1">Multi-pass membrane protein</topology>
    </subcellularLocation>
</comment>
<name>A0ABW6BJU5_9SPHI</name>
<evidence type="ECO:0000256" key="6">
    <source>
        <dbReference type="ARBA" id="ARBA00023136"/>
    </source>
</evidence>
<organism evidence="9 10">
    <name type="scientific">Sphingobacterium bambusae</name>
    <dbReference type="NCBI Taxonomy" id="662858"/>
    <lineage>
        <taxon>Bacteria</taxon>
        <taxon>Pseudomonadati</taxon>
        <taxon>Bacteroidota</taxon>
        <taxon>Sphingobacteriia</taxon>
        <taxon>Sphingobacteriales</taxon>
        <taxon>Sphingobacteriaceae</taxon>
        <taxon>Sphingobacterium</taxon>
    </lineage>
</organism>
<dbReference type="Pfam" id="PF03062">
    <property type="entry name" value="MBOAT"/>
    <property type="match status" value="1"/>
</dbReference>
<sequence length="380" mass="43455">MLLSAKYSPIPQIINDSSAFGQEYSENILPLGLSFYALQAISLLIEINKRRYSSKISFKEVSLFCGFFPVSIAGPIHRPDQLIPQFTSPKSIDTSNLHIGIKTLIFGFICKLIVADKLALLVDPVFSNLQDHNGFLVYSSTILYSLQIYFDFWGYSLIAIGLGKCLGYEISINFRNPYASKSYQEFWHRWHISLSKWLRDYVYIPLGGRRRGPIMFVLSICVTFLLSGVWHGISINFILWGAIHAVLFLLDNILVNVTQEKPLIPYRKLLFLLTIPFTWLIFRFEELDTQLAVLNSIFNFSGWSISQAMIYFGSGINLFWITLSVSIMLIAHSKFIRQRIESAPQTRRAMIMDCVLQTAGMLLLILVGDIGSRQFLYFSF</sequence>
<keyword evidence="10" id="KW-1185">Reference proteome</keyword>
<proteinExistence type="inferred from homology"/>
<evidence type="ECO:0000313" key="9">
    <source>
        <dbReference type="EMBL" id="MFD2968844.1"/>
    </source>
</evidence>
<dbReference type="PIRSF" id="PIRSF016636">
    <property type="entry name" value="AlgI_DltB"/>
    <property type="match status" value="1"/>
</dbReference>
<evidence type="ECO:0000256" key="3">
    <source>
        <dbReference type="ARBA" id="ARBA00022475"/>
    </source>
</evidence>
<evidence type="ECO:0000256" key="2">
    <source>
        <dbReference type="ARBA" id="ARBA00010323"/>
    </source>
</evidence>
<feature type="transmembrane region" description="Helical" evidence="8">
    <location>
        <begin position="269"/>
        <end position="285"/>
    </location>
</feature>
<evidence type="ECO:0000256" key="7">
    <source>
        <dbReference type="PIRNR" id="PIRNR016636"/>
    </source>
</evidence>
<feature type="transmembrane region" description="Helical" evidence="8">
    <location>
        <begin position="214"/>
        <end position="231"/>
    </location>
</feature>
<feature type="transmembrane region" description="Helical" evidence="8">
    <location>
        <begin position="28"/>
        <end position="47"/>
    </location>
</feature>
<evidence type="ECO:0000256" key="8">
    <source>
        <dbReference type="SAM" id="Phobius"/>
    </source>
</evidence>
<keyword evidence="5 8" id="KW-1133">Transmembrane helix</keyword>
<dbReference type="PANTHER" id="PTHR13285:SF18">
    <property type="entry name" value="PROTEIN-CYSTEINE N-PALMITOYLTRANSFERASE RASP"/>
    <property type="match status" value="1"/>
</dbReference>
<dbReference type="Proteomes" id="UP001597525">
    <property type="component" value="Unassembled WGS sequence"/>
</dbReference>
<dbReference type="InterPro" id="IPR024194">
    <property type="entry name" value="Ac/AlaTfrase_AlgI/DltB"/>
</dbReference>
<gene>
    <name evidence="9" type="ORF">ACFS7Y_15705</name>
</gene>
<feature type="transmembrane region" description="Helical" evidence="8">
    <location>
        <begin position="350"/>
        <end position="370"/>
    </location>
</feature>